<dbReference type="InterPro" id="IPR036412">
    <property type="entry name" value="HAD-like_sf"/>
</dbReference>
<evidence type="ECO:0000313" key="1">
    <source>
        <dbReference type="EMBL" id="SAM60561.1"/>
    </source>
</evidence>
<dbReference type="Proteomes" id="UP000190837">
    <property type="component" value="Unassembled WGS sequence"/>
</dbReference>
<dbReference type="InterPro" id="IPR041492">
    <property type="entry name" value="HAD_2"/>
</dbReference>
<evidence type="ECO:0000313" key="2">
    <source>
        <dbReference type="Proteomes" id="UP000190837"/>
    </source>
</evidence>
<dbReference type="SFLD" id="SFLDG01129">
    <property type="entry name" value="C1.5:_HAD__Beta-PGM__Phosphata"/>
    <property type="match status" value="1"/>
</dbReference>
<dbReference type="EMBL" id="FKLO01000031">
    <property type="protein sequence ID" value="SAM60561.1"/>
    <property type="molecule type" value="Genomic_DNA"/>
</dbReference>
<dbReference type="Gene3D" id="1.10.150.240">
    <property type="entry name" value="Putative phosphatase, domain 2"/>
    <property type="match status" value="1"/>
</dbReference>
<dbReference type="PANTHER" id="PTHR18901:SF38">
    <property type="entry name" value="PSEUDOURIDINE-5'-PHOSPHATASE"/>
    <property type="match status" value="1"/>
</dbReference>
<protein>
    <submittedName>
        <fullName evidence="1">HAD-superfamily hydrolase, subfamily IA, variant 3</fullName>
    </submittedName>
</protein>
<dbReference type="InterPro" id="IPR023214">
    <property type="entry name" value="HAD_sf"/>
</dbReference>
<proteinExistence type="predicted"/>
<dbReference type="PRINTS" id="PR00413">
    <property type="entry name" value="HADHALOGNASE"/>
</dbReference>
<dbReference type="SFLD" id="SFLDS00003">
    <property type="entry name" value="Haloacid_Dehalogenase"/>
    <property type="match status" value="1"/>
</dbReference>
<dbReference type="InterPro" id="IPR006439">
    <property type="entry name" value="HAD-SF_hydro_IA"/>
</dbReference>
<dbReference type="NCBIfam" id="TIGR01509">
    <property type="entry name" value="HAD-SF-IA-v3"/>
    <property type="match status" value="1"/>
</dbReference>
<dbReference type="GO" id="GO:0016787">
    <property type="term" value="F:hydrolase activity"/>
    <property type="evidence" value="ECO:0007669"/>
    <property type="project" value="UniProtKB-KW"/>
</dbReference>
<dbReference type="Gene3D" id="3.40.50.1000">
    <property type="entry name" value="HAD superfamily/HAD-like"/>
    <property type="match status" value="1"/>
</dbReference>
<dbReference type="SUPFAM" id="SSF56784">
    <property type="entry name" value="HAD-like"/>
    <property type="match status" value="1"/>
</dbReference>
<dbReference type="InterPro" id="IPR023198">
    <property type="entry name" value="PGP-like_dom2"/>
</dbReference>
<gene>
    <name evidence="1" type="ORF">CHUV0807_0735</name>
</gene>
<name>A0A1C3H349_9GAMM</name>
<sequence>MTPPIAAVAFDKDGVTFDSERIYAESLLQTLVALPHPPADAQALVDACSGLSSAATAALLQQTLGVDVDMDAFFRRWFAQRDAIIATRGVPFMPGADTLIEALYAAGYPLALVTADDLDNLLADFQRCPQPELLQRFSVVITADDVARTKPDPEPYQRAAAYLGVAPEAMLVLEDSDVGAQAALAAGCPVFLLAADRQPAPQIAQAVRRIIHHHDAVREVLL</sequence>
<keyword evidence="1" id="KW-0378">Hydrolase</keyword>
<dbReference type="CDD" id="cd07505">
    <property type="entry name" value="HAD_BPGM-like"/>
    <property type="match status" value="1"/>
</dbReference>
<dbReference type="Pfam" id="PF13419">
    <property type="entry name" value="HAD_2"/>
    <property type="match status" value="1"/>
</dbReference>
<reference evidence="2" key="1">
    <citation type="submission" date="2016-04" db="EMBL/GenBank/DDBJ databases">
        <authorList>
            <person name="Tagini F."/>
        </authorList>
    </citation>
    <scope>NUCLEOTIDE SEQUENCE [LARGE SCALE GENOMIC DNA]</scope>
    <source>
        <strain evidence="2">CHUV0807</strain>
    </source>
</reference>
<dbReference type="PANTHER" id="PTHR18901">
    <property type="entry name" value="2-DEOXYGLUCOSE-6-PHOSPHATE PHOSPHATASE 2"/>
    <property type="match status" value="1"/>
</dbReference>
<accession>A0A1C3H349</accession>
<organism evidence="1 2">
    <name type="scientific">Cardiobacterium hominis</name>
    <dbReference type="NCBI Taxonomy" id="2718"/>
    <lineage>
        <taxon>Bacteria</taxon>
        <taxon>Pseudomonadati</taxon>
        <taxon>Pseudomonadota</taxon>
        <taxon>Gammaproteobacteria</taxon>
        <taxon>Cardiobacteriales</taxon>
        <taxon>Cardiobacteriaceae</taxon>
        <taxon>Cardiobacterium</taxon>
    </lineage>
</organism>
<dbReference type="AlphaFoldDB" id="A0A1C3H349"/>
<dbReference type="RefSeq" id="WP_079539787.1">
    <property type="nucleotide sequence ID" value="NZ_FKLO01000031.1"/>
</dbReference>